<accession>A0A1R3KXM3</accession>
<evidence type="ECO:0000313" key="2">
    <source>
        <dbReference type="Proteomes" id="UP000188268"/>
    </source>
</evidence>
<proteinExistence type="predicted"/>
<dbReference type="Proteomes" id="UP000188268">
    <property type="component" value="Unassembled WGS sequence"/>
</dbReference>
<protein>
    <submittedName>
        <fullName evidence="1">Uncharacterized protein</fullName>
    </submittedName>
</protein>
<name>A0A1R3KXM3_COCAP</name>
<organism evidence="1 2">
    <name type="scientific">Corchorus capsularis</name>
    <name type="common">Jute</name>
    <dbReference type="NCBI Taxonomy" id="210143"/>
    <lineage>
        <taxon>Eukaryota</taxon>
        <taxon>Viridiplantae</taxon>
        <taxon>Streptophyta</taxon>
        <taxon>Embryophyta</taxon>
        <taxon>Tracheophyta</taxon>
        <taxon>Spermatophyta</taxon>
        <taxon>Magnoliopsida</taxon>
        <taxon>eudicotyledons</taxon>
        <taxon>Gunneridae</taxon>
        <taxon>Pentapetalae</taxon>
        <taxon>rosids</taxon>
        <taxon>malvids</taxon>
        <taxon>Malvales</taxon>
        <taxon>Malvaceae</taxon>
        <taxon>Grewioideae</taxon>
        <taxon>Apeibeae</taxon>
        <taxon>Corchorus</taxon>
    </lineage>
</organism>
<gene>
    <name evidence="1" type="ORF">CCACVL1_00240</name>
</gene>
<dbReference type="Gramene" id="OMP11836">
    <property type="protein sequence ID" value="OMP11836"/>
    <property type="gene ID" value="CCACVL1_00240"/>
</dbReference>
<evidence type="ECO:0000313" key="1">
    <source>
        <dbReference type="EMBL" id="OMP11836.1"/>
    </source>
</evidence>
<reference evidence="1 2" key="1">
    <citation type="submission" date="2013-09" db="EMBL/GenBank/DDBJ databases">
        <title>Corchorus capsularis genome sequencing.</title>
        <authorList>
            <person name="Alam M."/>
            <person name="Haque M.S."/>
            <person name="Islam M.S."/>
            <person name="Emdad E.M."/>
            <person name="Islam M.M."/>
            <person name="Ahmed B."/>
            <person name="Halim A."/>
            <person name="Hossen Q.M.M."/>
            <person name="Hossain M.Z."/>
            <person name="Ahmed R."/>
            <person name="Khan M.M."/>
            <person name="Islam R."/>
            <person name="Rashid M.M."/>
            <person name="Khan S.A."/>
            <person name="Rahman M.S."/>
            <person name="Alam M."/>
        </authorList>
    </citation>
    <scope>NUCLEOTIDE SEQUENCE [LARGE SCALE GENOMIC DNA]</scope>
    <source>
        <strain evidence="2">cv. CVL-1</strain>
        <tissue evidence="1">Whole seedling</tissue>
    </source>
</reference>
<dbReference type="AlphaFoldDB" id="A0A1R3KXM3"/>
<keyword evidence="2" id="KW-1185">Reference proteome</keyword>
<comment type="caution">
    <text evidence="1">The sequence shown here is derived from an EMBL/GenBank/DDBJ whole genome shotgun (WGS) entry which is preliminary data.</text>
</comment>
<sequence length="29" mass="3010">MSTIREGLESGGVCSLTVALNLCAWSKPS</sequence>
<dbReference type="EMBL" id="AWWV01000786">
    <property type="protein sequence ID" value="OMP11836.1"/>
    <property type="molecule type" value="Genomic_DNA"/>
</dbReference>
<feature type="non-terminal residue" evidence="1">
    <location>
        <position position="29"/>
    </location>
</feature>